<organism evidence="1 2">
    <name type="scientific">Haloarchaeobius litoreus</name>
    <dbReference type="NCBI Taxonomy" id="755306"/>
    <lineage>
        <taxon>Archaea</taxon>
        <taxon>Methanobacteriati</taxon>
        <taxon>Methanobacteriota</taxon>
        <taxon>Stenosarchaea group</taxon>
        <taxon>Halobacteria</taxon>
        <taxon>Halobacteriales</taxon>
        <taxon>Halorubellaceae</taxon>
        <taxon>Haloarchaeobius</taxon>
    </lineage>
</organism>
<evidence type="ECO:0008006" key="3">
    <source>
        <dbReference type="Google" id="ProtNLM"/>
    </source>
</evidence>
<dbReference type="AlphaFoldDB" id="A0ABD6DQP9"/>
<accession>A0ABD6DQP9</accession>
<evidence type="ECO:0000313" key="1">
    <source>
        <dbReference type="EMBL" id="MFD1647793.1"/>
    </source>
</evidence>
<evidence type="ECO:0000313" key="2">
    <source>
        <dbReference type="Proteomes" id="UP001597034"/>
    </source>
</evidence>
<protein>
    <recommendedName>
        <fullName evidence="3">Small CPxCG-related zinc finger protein</fullName>
    </recommendedName>
</protein>
<comment type="caution">
    <text evidence="1">The sequence shown here is derived from an EMBL/GenBank/DDBJ whole genome shotgun (WGS) entry which is preliminary data.</text>
</comment>
<dbReference type="EMBL" id="JBHUDO010000004">
    <property type="protein sequence ID" value="MFD1647793.1"/>
    <property type="molecule type" value="Genomic_DNA"/>
</dbReference>
<keyword evidence="2" id="KW-1185">Reference proteome</keyword>
<dbReference type="RefSeq" id="WP_256401728.1">
    <property type="nucleotide sequence ID" value="NZ_JANHJR010000004.1"/>
</dbReference>
<dbReference type="InterPro" id="IPR055985">
    <property type="entry name" value="DUF7563"/>
</dbReference>
<reference evidence="1 2" key="1">
    <citation type="journal article" date="2019" name="Int. J. Syst. Evol. Microbiol.">
        <title>The Global Catalogue of Microorganisms (GCM) 10K type strain sequencing project: providing services to taxonomists for standard genome sequencing and annotation.</title>
        <authorList>
            <consortium name="The Broad Institute Genomics Platform"/>
            <consortium name="The Broad Institute Genome Sequencing Center for Infectious Disease"/>
            <person name="Wu L."/>
            <person name="Ma J."/>
        </authorList>
    </citation>
    <scope>NUCLEOTIDE SEQUENCE [LARGE SCALE GENOMIC DNA]</scope>
    <source>
        <strain evidence="1 2">CGMCC 1.10390</strain>
    </source>
</reference>
<name>A0ABD6DQP9_9EURY</name>
<gene>
    <name evidence="1" type="ORF">ACFSBL_19040</name>
</gene>
<sequence length="59" mass="6421">MEHVHPDGRTDPTTCENCGTHVSASFVRVFGDNEGTLHRCSECTTVSELMDGLGSDPQR</sequence>
<proteinExistence type="predicted"/>
<dbReference type="Proteomes" id="UP001597034">
    <property type="component" value="Unassembled WGS sequence"/>
</dbReference>
<dbReference type="Pfam" id="PF24444">
    <property type="entry name" value="DUF7563"/>
    <property type="match status" value="1"/>
</dbReference>